<dbReference type="CDD" id="cd22758">
    <property type="entry name" value="OTU_232R-like"/>
    <property type="match status" value="1"/>
</dbReference>
<organism evidence="2 3">
    <name type="scientific">Streblomastix strix</name>
    <dbReference type="NCBI Taxonomy" id="222440"/>
    <lineage>
        <taxon>Eukaryota</taxon>
        <taxon>Metamonada</taxon>
        <taxon>Preaxostyla</taxon>
        <taxon>Oxymonadida</taxon>
        <taxon>Streblomastigidae</taxon>
        <taxon>Streblomastix</taxon>
    </lineage>
</organism>
<evidence type="ECO:0000259" key="1">
    <source>
        <dbReference type="PROSITE" id="PS50802"/>
    </source>
</evidence>
<dbReference type="OrthoDB" id="415023at2759"/>
<dbReference type="SUPFAM" id="SSF54001">
    <property type="entry name" value="Cysteine proteinases"/>
    <property type="match status" value="1"/>
</dbReference>
<evidence type="ECO:0000313" key="3">
    <source>
        <dbReference type="Proteomes" id="UP000324800"/>
    </source>
</evidence>
<accession>A0A5J4TXG7</accession>
<dbReference type="PANTHER" id="PTHR12419">
    <property type="entry name" value="OTU DOMAIN CONTAINING PROTEIN"/>
    <property type="match status" value="1"/>
</dbReference>
<comment type="caution">
    <text evidence="2">The sequence shown here is derived from an EMBL/GenBank/DDBJ whole genome shotgun (WGS) entry which is preliminary data.</text>
</comment>
<dbReference type="Pfam" id="PF02338">
    <property type="entry name" value="OTU"/>
    <property type="match status" value="1"/>
</dbReference>
<feature type="non-terminal residue" evidence="2">
    <location>
        <position position="1"/>
    </location>
</feature>
<sequence>EEIENIGGFVRNNRDQGNCLFYAIADQLQHLGVNAANIRRDVCEYLLSHQNLYIDFFDEEQSIQDYAAEMSNDGVYGDGRIFGPICDLFHIRLRIRMIGNVIMEHGRETDPIVDLGYIGRIHYVSVRFQ</sequence>
<evidence type="ECO:0000313" key="2">
    <source>
        <dbReference type="EMBL" id="KAA6362613.1"/>
    </source>
</evidence>
<reference evidence="2 3" key="1">
    <citation type="submission" date="2019-03" db="EMBL/GenBank/DDBJ databases">
        <title>Single cell metagenomics reveals metabolic interactions within the superorganism composed of flagellate Streblomastix strix and complex community of Bacteroidetes bacteria on its surface.</title>
        <authorList>
            <person name="Treitli S.C."/>
            <person name="Kolisko M."/>
            <person name="Husnik F."/>
            <person name="Keeling P."/>
            <person name="Hampl V."/>
        </authorList>
    </citation>
    <scope>NUCLEOTIDE SEQUENCE [LARGE SCALE GENOMIC DNA]</scope>
    <source>
        <strain evidence="2">ST1C</strain>
    </source>
</reference>
<proteinExistence type="predicted"/>
<name>A0A5J4TXG7_9EUKA</name>
<gene>
    <name evidence="2" type="ORF">EZS28_041860</name>
</gene>
<dbReference type="AlphaFoldDB" id="A0A5J4TXG7"/>
<dbReference type="GO" id="GO:0016579">
    <property type="term" value="P:protein deubiquitination"/>
    <property type="evidence" value="ECO:0007669"/>
    <property type="project" value="TreeGrafter"/>
</dbReference>
<dbReference type="PANTHER" id="PTHR12419:SF11">
    <property type="entry name" value="OTU DOMAIN-CONTAINING PROTEIN DDB_G0284757"/>
    <property type="match status" value="1"/>
</dbReference>
<dbReference type="GO" id="GO:0004843">
    <property type="term" value="F:cysteine-type deubiquitinase activity"/>
    <property type="evidence" value="ECO:0007669"/>
    <property type="project" value="TreeGrafter"/>
</dbReference>
<dbReference type="Gene3D" id="3.90.70.80">
    <property type="match status" value="1"/>
</dbReference>
<protein>
    <recommendedName>
        <fullName evidence="1">OTU domain-containing protein</fullName>
    </recommendedName>
</protein>
<dbReference type="InterPro" id="IPR050704">
    <property type="entry name" value="Peptidase_C85-like"/>
</dbReference>
<feature type="domain" description="OTU" evidence="1">
    <location>
        <begin position="8"/>
        <end position="115"/>
    </location>
</feature>
<dbReference type="PROSITE" id="PS50802">
    <property type="entry name" value="OTU"/>
    <property type="match status" value="1"/>
</dbReference>
<dbReference type="InterPro" id="IPR003323">
    <property type="entry name" value="OTU_dom"/>
</dbReference>
<dbReference type="Proteomes" id="UP000324800">
    <property type="component" value="Unassembled WGS sequence"/>
</dbReference>
<dbReference type="InterPro" id="IPR038765">
    <property type="entry name" value="Papain-like_cys_pep_sf"/>
</dbReference>
<dbReference type="EMBL" id="SNRW01023954">
    <property type="protein sequence ID" value="KAA6362613.1"/>
    <property type="molecule type" value="Genomic_DNA"/>
</dbReference>